<protein>
    <submittedName>
        <fullName evidence="2">Uncharacterized protein</fullName>
    </submittedName>
</protein>
<feature type="region of interest" description="Disordered" evidence="1">
    <location>
        <begin position="26"/>
        <end position="65"/>
    </location>
</feature>
<evidence type="ECO:0000256" key="1">
    <source>
        <dbReference type="SAM" id="MobiDB-lite"/>
    </source>
</evidence>
<gene>
    <name evidence="2" type="ORF">SDC9_136198</name>
</gene>
<proteinExistence type="predicted"/>
<reference evidence="2" key="1">
    <citation type="submission" date="2019-08" db="EMBL/GenBank/DDBJ databases">
        <authorList>
            <person name="Kucharzyk K."/>
            <person name="Murdoch R.W."/>
            <person name="Higgins S."/>
            <person name="Loffler F."/>
        </authorList>
    </citation>
    <scope>NUCLEOTIDE SEQUENCE</scope>
</reference>
<evidence type="ECO:0000313" key="2">
    <source>
        <dbReference type="EMBL" id="MPM89090.1"/>
    </source>
</evidence>
<comment type="caution">
    <text evidence="2">The sequence shown here is derived from an EMBL/GenBank/DDBJ whole genome shotgun (WGS) entry which is preliminary data.</text>
</comment>
<organism evidence="2">
    <name type="scientific">bioreactor metagenome</name>
    <dbReference type="NCBI Taxonomy" id="1076179"/>
    <lineage>
        <taxon>unclassified sequences</taxon>
        <taxon>metagenomes</taxon>
        <taxon>ecological metagenomes</taxon>
    </lineage>
</organism>
<accession>A0A645DHY3</accession>
<dbReference type="EMBL" id="VSSQ01036580">
    <property type="protein sequence ID" value="MPM89090.1"/>
    <property type="molecule type" value="Genomic_DNA"/>
</dbReference>
<dbReference type="AlphaFoldDB" id="A0A645DHY3"/>
<sequence>MIVLQTYKGFGRPHDVALKQAQVDQVKHGINDKDDQKDHGGNDKQVGQIVGKPGAAQHIAVAQDK</sequence>
<feature type="compositionally biased region" description="Basic and acidic residues" evidence="1">
    <location>
        <begin position="26"/>
        <end position="42"/>
    </location>
</feature>
<name>A0A645DHY3_9ZZZZ</name>